<name>A0AAE0DLW4_9LECA</name>
<organism evidence="2 3">
    <name type="scientific">Lepraria neglecta</name>
    <dbReference type="NCBI Taxonomy" id="209136"/>
    <lineage>
        <taxon>Eukaryota</taxon>
        <taxon>Fungi</taxon>
        <taxon>Dikarya</taxon>
        <taxon>Ascomycota</taxon>
        <taxon>Pezizomycotina</taxon>
        <taxon>Lecanoromycetes</taxon>
        <taxon>OSLEUM clade</taxon>
        <taxon>Lecanoromycetidae</taxon>
        <taxon>Lecanorales</taxon>
        <taxon>Lecanorineae</taxon>
        <taxon>Stereocaulaceae</taxon>
        <taxon>Lepraria</taxon>
    </lineage>
</organism>
<gene>
    <name evidence="2" type="ORF">OEA41_001908</name>
</gene>
<accession>A0AAE0DLW4</accession>
<evidence type="ECO:0000313" key="2">
    <source>
        <dbReference type="EMBL" id="KAK3174662.1"/>
    </source>
</evidence>
<sequence>MWPKRYGETLDRKRKPVDEAKFEKTMAKVFVENAEETLARPASYANVEDAELSLKEAKLKLQGAEKRYTEIKEELDPFKNNLKIAKIHVQGNMEEALQGVGLLDPSARQEMDHSYWRLQDTEARNLIVAEQRHEAAKLEAKALGLRYVDHSGQTSDFGDIPDDCYRESQEADAMAEVDRRRIEN</sequence>
<evidence type="ECO:0000313" key="3">
    <source>
        <dbReference type="Proteomes" id="UP001276659"/>
    </source>
</evidence>
<protein>
    <submittedName>
        <fullName evidence="2">Uncharacterized protein</fullName>
    </submittedName>
</protein>
<keyword evidence="3" id="KW-1185">Reference proteome</keyword>
<reference evidence="2" key="1">
    <citation type="submission" date="2022-11" db="EMBL/GenBank/DDBJ databases">
        <title>Chromosomal genome sequence assembly and mating type (MAT) locus characterization of the leprose asexual lichenized fungus Lepraria neglecta (Nyl.) Erichsen.</title>
        <authorList>
            <person name="Allen J.L."/>
            <person name="Pfeffer B."/>
        </authorList>
    </citation>
    <scope>NUCLEOTIDE SEQUENCE</scope>
    <source>
        <strain evidence="2">Allen 5258</strain>
    </source>
</reference>
<keyword evidence="1" id="KW-0175">Coiled coil</keyword>
<dbReference type="EMBL" id="JASNWA010000006">
    <property type="protein sequence ID" value="KAK3174662.1"/>
    <property type="molecule type" value="Genomic_DNA"/>
</dbReference>
<proteinExistence type="predicted"/>
<feature type="coiled-coil region" evidence="1">
    <location>
        <begin position="47"/>
        <end position="81"/>
    </location>
</feature>
<dbReference type="AlphaFoldDB" id="A0AAE0DLW4"/>
<dbReference type="Proteomes" id="UP001276659">
    <property type="component" value="Unassembled WGS sequence"/>
</dbReference>
<evidence type="ECO:0000256" key="1">
    <source>
        <dbReference type="SAM" id="Coils"/>
    </source>
</evidence>
<comment type="caution">
    <text evidence="2">The sequence shown here is derived from an EMBL/GenBank/DDBJ whole genome shotgun (WGS) entry which is preliminary data.</text>
</comment>